<dbReference type="CDD" id="cd10428">
    <property type="entry name" value="LFG_like"/>
    <property type="match status" value="2"/>
</dbReference>
<evidence type="ECO:0000256" key="5">
    <source>
        <dbReference type="SAM" id="MobiDB-lite"/>
    </source>
</evidence>
<feature type="transmembrane region" description="Helical" evidence="6">
    <location>
        <begin position="398"/>
        <end position="415"/>
    </location>
</feature>
<evidence type="ECO:0000256" key="1">
    <source>
        <dbReference type="ARBA" id="ARBA00004141"/>
    </source>
</evidence>
<keyword evidence="8" id="KW-1185">Reference proteome</keyword>
<dbReference type="Pfam" id="PF01027">
    <property type="entry name" value="Bax1-I"/>
    <property type="match status" value="3"/>
</dbReference>
<feature type="transmembrane region" description="Helical" evidence="6">
    <location>
        <begin position="541"/>
        <end position="563"/>
    </location>
</feature>
<protein>
    <submittedName>
        <fullName evidence="7">Uncharacterized protein</fullName>
    </submittedName>
</protein>
<feature type="transmembrane region" description="Helical" evidence="6">
    <location>
        <begin position="150"/>
        <end position="169"/>
    </location>
</feature>
<evidence type="ECO:0000256" key="3">
    <source>
        <dbReference type="ARBA" id="ARBA00022989"/>
    </source>
</evidence>
<organism evidence="7 8">
    <name type="scientific">Strigamia maritima</name>
    <name type="common">European centipede</name>
    <name type="synonym">Geophilus maritimus</name>
    <dbReference type="NCBI Taxonomy" id="126957"/>
    <lineage>
        <taxon>Eukaryota</taxon>
        <taxon>Metazoa</taxon>
        <taxon>Ecdysozoa</taxon>
        <taxon>Arthropoda</taxon>
        <taxon>Myriapoda</taxon>
        <taxon>Chilopoda</taxon>
        <taxon>Pleurostigmophora</taxon>
        <taxon>Geophilomorpha</taxon>
        <taxon>Linotaeniidae</taxon>
        <taxon>Strigamia</taxon>
    </lineage>
</organism>
<dbReference type="InterPro" id="IPR006214">
    <property type="entry name" value="Bax_inhibitor_1-related"/>
</dbReference>
<feature type="transmembrane region" description="Helical" evidence="6">
    <location>
        <begin position="427"/>
        <end position="447"/>
    </location>
</feature>
<dbReference type="EMBL" id="JH431734">
    <property type="status" value="NOT_ANNOTATED_CDS"/>
    <property type="molecule type" value="Genomic_DNA"/>
</dbReference>
<feature type="compositionally biased region" description="Low complexity" evidence="5">
    <location>
        <begin position="1"/>
        <end position="13"/>
    </location>
</feature>
<reference evidence="7" key="2">
    <citation type="submission" date="2015-02" db="UniProtKB">
        <authorList>
            <consortium name="EnsemblMetazoa"/>
        </authorList>
    </citation>
    <scope>IDENTIFICATION</scope>
</reference>
<dbReference type="PANTHER" id="PTHR23291">
    <property type="entry name" value="BAX INHIBITOR-RELATED"/>
    <property type="match status" value="1"/>
</dbReference>
<dbReference type="HOGENOM" id="CLU_481742_0_0_1"/>
<feature type="transmembrane region" description="Helical" evidence="6">
    <location>
        <begin position="507"/>
        <end position="529"/>
    </location>
</feature>
<evidence type="ECO:0000313" key="8">
    <source>
        <dbReference type="Proteomes" id="UP000014500"/>
    </source>
</evidence>
<feature type="transmembrane region" description="Helical" evidence="6">
    <location>
        <begin position="206"/>
        <end position="226"/>
    </location>
</feature>
<keyword evidence="4 6" id="KW-0472">Membrane</keyword>
<dbReference type="EnsemblMetazoa" id="SMAR006968-RA">
    <property type="protein sequence ID" value="SMAR006968-PA"/>
    <property type="gene ID" value="SMAR006968"/>
</dbReference>
<dbReference type="Proteomes" id="UP000014500">
    <property type="component" value="Unassembled WGS sequence"/>
</dbReference>
<dbReference type="OMA" id="MACCESA"/>
<evidence type="ECO:0000313" key="7">
    <source>
        <dbReference type="EnsemblMetazoa" id="SMAR006968-PA"/>
    </source>
</evidence>
<evidence type="ECO:0000256" key="6">
    <source>
        <dbReference type="SAM" id="Phobius"/>
    </source>
</evidence>
<feature type="region of interest" description="Disordered" evidence="5">
    <location>
        <begin position="1"/>
        <end position="89"/>
    </location>
</feature>
<feature type="transmembrane region" description="Helical" evidence="6">
    <location>
        <begin position="118"/>
        <end position="138"/>
    </location>
</feature>
<evidence type="ECO:0000256" key="4">
    <source>
        <dbReference type="ARBA" id="ARBA00023136"/>
    </source>
</evidence>
<feature type="transmembrane region" description="Helical" evidence="6">
    <location>
        <begin position="339"/>
        <end position="359"/>
    </location>
</feature>
<evidence type="ECO:0000256" key="2">
    <source>
        <dbReference type="ARBA" id="ARBA00022692"/>
    </source>
</evidence>
<keyword evidence="2 6" id="KW-0812">Transmembrane</keyword>
<dbReference type="GO" id="GO:2001234">
    <property type="term" value="P:negative regulation of apoptotic signaling pathway"/>
    <property type="evidence" value="ECO:0007669"/>
    <property type="project" value="TreeGrafter"/>
</dbReference>
<dbReference type="GO" id="GO:0005794">
    <property type="term" value="C:Golgi apparatus"/>
    <property type="evidence" value="ECO:0007669"/>
    <property type="project" value="TreeGrafter"/>
</dbReference>
<accession>T1J0C3</accession>
<feature type="transmembrane region" description="Helical" evidence="6">
    <location>
        <begin position="371"/>
        <end position="391"/>
    </location>
</feature>
<feature type="transmembrane region" description="Helical" evidence="6">
    <location>
        <begin position="181"/>
        <end position="200"/>
    </location>
</feature>
<comment type="subcellular location">
    <subcellularLocation>
        <location evidence="1">Membrane</location>
        <topology evidence="1">Multi-pass membrane protein</topology>
    </subcellularLocation>
</comment>
<feature type="compositionally biased region" description="Pro residues" evidence="5">
    <location>
        <begin position="72"/>
        <end position="83"/>
    </location>
</feature>
<dbReference type="eggNOG" id="KOG2322">
    <property type="taxonomic scope" value="Eukaryota"/>
</dbReference>
<feature type="compositionally biased region" description="Pro residues" evidence="5">
    <location>
        <begin position="31"/>
        <end position="40"/>
    </location>
</feature>
<sequence>MTTQYPSQGYPQAGYPPQPGFPQQSGYPSQPGYPPQPGYPSQPNYPGGDAGSVPPQPGFDYNYTNPTYPGQGYPPPTAQPPPYSEYVSTNDDKPSYPIQIFSEGFTEKTIRLAFIRKVYMILMCQLLFTTSLVALVIFEENTKRFVQRHSWLYYISYATFFVTYIMLVCCSSIRRKHPTNIIMLCIFTLALSYMVAMISSYHKVEIVFYSFAICTVVCLGISLFAIQTKFDFTMCSSFLFIATIVLFLFGIFAIIFRDRVVNLIYSALIALLFSLVSLVQNMAPPAKQEYYENNQQQQYYGPPPQPVYVYVDPRDQESSTITYGGFTTKEIRIKFVRKVYLILTLELLFTAGIVALFLFEKNTRNFVQRNVLLVYLAMGIFFVLYIVVICCRELRRNFPCNLILLMAVTAAQAYLTATITSYYNTDIVLMAIGITTFVTFSVSLFAMQTKIIFVIPIPQDPDNAKDINITWLQYDFTTCGMFLFGASIVLIVFAVLVLFFYNRILSVIYSGLAAILFTLYLAYDTQLIMGGRSFELNPEEYILGALILYVDIVMIFTHITNLLQGY</sequence>
<proteinExistence type="predicted"/>
<feature type="transmembrane region" description="Helical" evidence="6">
    <location>
        <begin position="262"/>
        <end position="279"/>
    </location>
</feature>
<feature type="compositionally biased region" description="Low complexity" evidence="5">
    <location>
        <begin position="21"/>
        <end position="30"/>
    </location>
</feature>
<dbReference type="AlphaFoldDB" id="T1J0C3"/>
<name>T1J0C3_STRMM</name>
<feature type="transmembrane region" description="Helical" evidence="6">
    <location>
        <begin position="481"/>
        <end position="501"/>
    </location>
</feature>
<dbReference type="PANTHER" id="PTHR23291:SF127">
    <property type="entry name" value="PROTEIN LIFEGUARD 1-LIKE"/>
    <property type="match status" value="1"/>
</dbReference>
<dbReference type="GO" id="GO:0005783">
    <property type="term" value="C:endoplasmic reticulum"/>
    <property type="evidence" value="ECO:0007669"/>
    <property type="project" value="TreeGrafter"/>
</dbReference>
<reference evidence="8" key="1">
    <citation type="submission" date="2011-05" db="EMBL/GenBank/DDBJ databases">
        <authorList>
            <person name="Richards S.R."/>
            <person name="Qu J."/>
            <person name="Jiang H."/>
            <person name="Jhangiani S.N."/>
            <person name="Agravi P."/>
            <person name="Goodspeed R."/>
            <person name="Gross S."/>
            <person name="Mandapat C."/>
            <person name="Jackson L."/>
            <person name="Mathew T."/>
            <person name="Pu L."/>
            <person name="Thornton R."/>
            <person name="Saada N."/>
            <person name="Wilczek-Boney K.B."/>
            <person name="Lee S."/>
            <person name="Kovar C."/>
            <person name="Wu Y."/>
            <person name="Scherer S.E."/>
            <person name="Worley K.C."/>
            <person name="Muzny D.M."/>
            <person name="Gibbs R."/>
        </authorList>
    </citation>
    <scope>NUCLEOTIDE SEQUENCE</scope>
    <source>
        <strain evidence="8">Brora</strain>
    </source>
</reference>
<feature type="transmembrane region" description="Helical" evidence="6">
    <location>
        <begin position="238"/>
        <end position="256"/>
    </location>
</feature>
<dbReference type="GO" id="GO:0016020">
    <property type="term" value="C:membrane"/>
    <property type="evidence" value="ECO:0007669"/>
    <property type="project" value="UniProtKB-SubCell"/>
</dbReference>
<keyword evidence="3 6" id="KW-1133">Transmembrane helix</keyword>